<keyword evidence="5" id="KW-0472">Membrane</keyword>
<dbReference type="GO" id="GO:0016020">
    <property type="term" value="C:membrane"/>
    <property type="evidence" value="ECO:0007669"/>
    <property type="project" value="UniProtKB-SubCell"/>
</dbReference>
<evidence type="ECO:0000313" key="6">
    <source>
        <dbReference type="EMBL" id="KZM24742.1"/>
    </source>
</evidence>
<accession>A0A163G8L7</accession>
<evidence type="ECO:0000313" key="7">
    <source>
        <dbReference type="Proteomes" id="UP000076837"/>
    </source>
</evidence>
<name>A0A163G8L7_DIDRA</name>
<dbReference type="PANTHER" id="PTHR43791:SF23">
    <property type="entry name" value="MAJOR FACILITATOR SUPERFAMILY (MFS) PROFILE DOMAIN-CONTAINING PROTEIN"/>
    <property type="match status" value="1"/>
</dbReference>
<dbReference type="EMBL" id="JYNV01000153">
    <property type="protein sequence ID" value="KZM24742.1"/>
    <property type="molecule type" value="Genomic_DNA"/>
</dbReference>
<dbReference type="Pfam" id="PF07690">
    <property type="entry name" value="MFS_1"/>
    <property type="match status" value="1"/>
</dbReference>
<proteinExistence type="predicted"/>
<comment type="subcellular location">
    <subcellularLocation>
        <location evidence="1">Membrane</location>
        <topology evidence="1">Multi-pass membrane protein</topology>
    </subcellularLocation>
</comment>
<dbReference type="FunFam" id="1.20.1250.20:FF:000013">
    <property type="entry name" value="MFS general substrate transporter"/>
    <property type="match status" value="1"/>
</dbReference>
<gene>
    <name evidence="6" type="ORF">ST47_g4097</name>
</gene>
<dbReference type="Gene3D" id="1.20.1250.20">
    <property type="entry name" value="MFS general substrate transporter like domains"/>
    <property type="match status" value="2"/>
</dbReference>
<dbReference type="PANTHER" id="PTHR43791">
    <property type="entry name" value="PERMEASE-RELATED"/>
    <property type="match status" value="1"/>
</dbReference>
<dbReference type="GO" id="GO:0022857">
    <property type="term" value="F:transmembrane transporter activity"/>
    <property type="evidence" value="ECO:0007669"/>
    <property type="project" value="InterPro"/>
</dbReference>
<evidence type="ECO:0000256" key="5">
    <source>
        <dbReference type="ARBA" id="ARBA00023136"/>
    </source>
</evidence>
<dbReference type="AlphaFoldDB" id="A0A163G8L7"/>
<protein>
    <submittedName>
        <fullName evidence="6">Transmembrane transport</fullName>
    </submittedName>
</protein>
<sequence length="495" mass="54423">MSDLNKKQPDAPNRKDDVSVDIERRGLGDLPNCLQALSSDEYIKIGRKATLKMDLILLPCLMAMYILNYLDRNNIASAKLANIMEDLGLSNTEYQTCVSILFVGYIIFQIPSNMALGKIKWPGVYICSAMAVWGIISAAQTGVQSFAGLAVCRFFIGLVEAVFFPGALFYLSLFYNRKQYALRAALFYSGSQLGNAFGGLLAIALLKLDGKYGLEGWRWLFLVEGVVTIGLAIAFAFVLPNSPSDMKSLTETELAWVRWNYESDQGQQDNRSEITALQGLNLAAKDPKTWLFLATVYCLFISAGVTNFFPPVVATLGYDRTTTLALTAPPFVLCCVVMLIVGFHSDRVGERYYHIVLPLGVTLIANVIAVSTLSTAGRYIAMMLMPPSFYAAFTVLLSWITGTLNQPVAKRASAIALIISVCNTTNVWTPYLYNNAPRYFVAFTVNLVASAAAILVATITRLYLSKQNQKLDRGKPTGRSGPTEAQIASGYRYQL</sequence>
<dbReference type="Proteomes" id="UP000076837">
    <property type="component" value="Unassembled WGS sequence"/>
</dbReference>
<dbReference type="OrthoDB" id="3754042at2759"/>
<dbReference type="FunFam" id="1.20.1250.20:FF:000057">
    <property type="entry name" value="MFS general substrate transporter"/>
    <property type="match status" value="1"/>
</dbReference>
<dbReference type="SUPFAM" id="SSF103473">
    <property type="entry name" value="MFS general substrate transporter"/>
    <property type="match status" value="1"/>
</dbReference>
<dbReference type="InterPro" id="IPR020846">
    <property type="entry name" value="MFS_dom"/>
</dbReference>
<evidence type="ECO:0000256" key="3">
    <source>
        <dbReference type="ARBA" id="ARBA00022692"/>
    </source>
</evidence>
<dbReference type="PROSITE" id="PS50850">
    <property type="entry name" value="MFS"/>
    <property type="match status" value="1"/>
</dbReference>
<dbReference type="InterPro" id="IPR011701">
    <property type="entry name" value="MFS"/>
</dbReference>
<evidence type="ECO:0000256" key="4">
    <source>
        <dbReference type="ARBA" id="ARBA00022989"/>
    </source>
</evidence>
<keyword evidence="4" id="KW-1133">Transmembrane helix</keyword>
<keyword evidence="3 6" id="KW-0812">Transmembrane</keyword>
<reference evidence="6 7" key="1">
    <citation type="journal article" date="2016" name="Sci. Rep.">
        <title>Draft genome sequencing and secretome analysis of fungal phytopathogen Ascochyta rabiei provides insight into the necrotrophic effector repertoire.</title>
        <authorList>
            <person name="Verma S."/>
            <person name="Gazara R.K."/>
            <person name="Nizam S."/>
            <person name="Parween S."/>
            <person name="Chattopadhyay D."/>
            <person name="Verma P.K."/>
        </authorList>
    </citation>
    <scope>NUCLEOTIDE SEQUENCE [LARGE SCALE GENOMIC DNA]</scope>
    <source>
        <strain evidence="6 7">ArDII</strain>
    </source>
</reference>
<evidence type="ECO:0000256" key="1">
    <source>
        <dbReference type="ARBA" id="ARBA00004141"/>
    </source>
</evidence>
<keyword evidence="2" id="KW-0813">Transport</keyword>
<dbReference type="InterPro" id="IPR036259">
    <property type="entry name" value="MFS_trans_sf"/>
</dbReference>
<comment type="caution">
    <text evidence="6">The sequence shown here is derived from an EMBL/GenBank/DDBJ whole genome shotgun (WGS) entry which is preliminary data.</text>
</comment>
<organism evidence="6 7">
    <name type="scientific">Didymella rabiei</name>
    <name type="common">Chickpea ascochyta blight fungus</name>
    <name type="synonym">Mycosphaerella rabiei</name>
    <dbReference type="NCBI Taxonomy" id="5454"/>
    <lineage>
        <taxon>Eukaryota</taxon>
        <taxon>Fungi</taxon>
        <taxon>Dikarya</taxon>
        <taxon>Ascomycota</taxon>
        <taxon>Pezizomycotina</taxon>
        <taxon>Dothideomycetes</taxon>
        <taxon>Pleosporomycetidae</taxon>
        <taxon>Pleosporales</taxon>
        <taxon>Pleosporineae</taxon>
        <taxon>Didymellaceae</taxon>
        <taxon>Ascochyta</taxon>
    </lineage>
</organism>
<keyword evidence="7" id="KW-1185">Reference proteome</keyword>
<evidence type="ECO:0000256" key="2">
    <source>
        <dbReference type="ARBA" id="ARBA00022448"/>
    </source>
</evidence>